<dbReference type="EMBL" id="JBGMEL010000001">
    <property type="protein sequence ID" value="MFA0789010.1"/>
    <property type="molecule type" value="Genomic_DNA"/>
</dbReference>
<reference evidence="2 3" key="1">
    <citation type="submission" date="2024-08" db="EMBL/GenBank/DDBJ databases">
        <authorList>
            <person name="Ishaq N."/>
        </authorList>
    </citation>
    <scope>NUCLEOTIDE SEQUENCE [LARGE SCALE GENOMIC DNA]</scope>
    <source>
        <strain evidence="2 3">JCM 30400</strain>
    </source>
</reference>
<protein>
    <submittedName>
        <fullName evidence="2">Uncharacterized protein</fullName>
    </submittedName>
</protein>
<organism evidence="2 3">
    <name type="scientific">Microbulbifer echini</name>
    <dbReference type="NCBI Taxonomy" id="1529067"/>
    <lineage>
        <taxon>Bacteria</taxon>
        <taxon>Pseudomonadati</taxon>
        <taxon>Pseudomonadota</taxon>
        <taxon>Gammaproteobacteria</taxon>
        <taxon>Cellvibrionales</taxon>
        <taxon>Microbulbiferaceae</taxon>
        <taxon>Microbulbifer</taxon>
    </lineage>
</organism>
<feature type="transmembrane region" description="Helical" evidence="1">
    <location>
        <begin position="32"/>
        <end position="55"/>
    </location>
</feature>
<feature type="transmembrane region" description="Helical" evidence="1">
    <location>
        <begin position="6"/>
        <end position="25"/>
    </location>
</feature>
<evidence type="ECO:0000313" key="2">
    <source>
        <dbReference type="EMBL" id="MFA0789010.1"/>
    </source>
</evidence>
<feature type="transmembrane region" description="Helical" evidence="1">
    <location>
        <begin position="189"/>
        <end position="208"/>
    </location>
</feature>
<feature type="transmembrane region" description="Helical" evidence="1">
    <location>
        <begin position="129"/>
        <end position="150"/>
    </location>
</feature>
<dbReference type="Proteomes" id="UP001569414">
    <property type="component" value="Unassembled WGS sequence"/>
</dbReference>
<feature type="transmembrane region" description="Helical" evidence="1">
    <location>
        <begin position="99"/>
        <end position="117"/>
    </location>
</feature>
<sequence length="216" mass="23360">MHNFWLLDTLLGLACLLVANQYWCLTRSRYQSAALIIVAALLCMALAALVGAYRYGIDPSVTELHRAFARISGFASLLLIGIGLTWARLGVSWGTDNRAPAYAVVVLVLASAIGLAQSRWLSPLGVVDLYSAVGLALWLLVGMLELLAPVRLKRGQALILAAGALLILLNGLLIGTGASRLLGLARTNWFHLLLALSVFTLLWARPLFDLELSIRE</sequence>
<dbReference type="RefSeq" id="WP_371842217.1">
    <property type="nucleotide sequence ID" value="NZ_JBGMEL010000001.1"/>
</dbReference>
<keyword evidence="1" id="KW-1133">Transmembrane helix</keyword>
<keyword evidence="1" id="KW-0472">Membrane</keyword>
<accession>A0ABV4NID4</accession>
<proteinExistence type="predicted"/>
<feature type="transmembrane region" description="Helical" evidence="1">
    <location>
        <begin position="67"/>
        <end position="87"/>
    </location>
</feature>
<keyword evidence="1" id="KW-0812">Transmembrane</keyword>
<gene>
    <name evidence="2" type="ORF">ACCI51_00515</name>
</gene>
<keyword evidence="3" id="KW-1185">Reference proteome</keyword>
<evidence type="ECO:0000256" key="1">
    <source>
        <dbReference type="SAM" id="Phobius"/>
    </source>
</evidence>
<evidence type="ECO:0000313" key="3">
    <source>
        <dbReference type="Proteomes" id="UP001569414"/>
    </source>
</evidence>
<comment type="caution">
    <text evidence="2">The sequence shown here is derived from an EMBL/GenBank/DDBJ whole genome shotgun (WGS) entry which is preliminary data.</text>
</comment>
<name>A0ABV4NID4_9GAMM</name>
<feature type="transmembrane region" description="Helical" evidence="1">
    <location>
        <begin position="157"/>
        <end position="177"/>
    </location>
</feature>